<evidence type="ECO:0000313" key="12">
    <source>
        <dbReference type="EMBL" id="GES24732.1"/>
    </source>
</evidence>
<evidence type="ECO:0000313" key="13">
    <source>
        <dbReference type="Proteomes" id="UP000377595"/>
    </source>
</evidence>
<feature type="transmembrane region" description="Helical" evidence="10">
    <location>
        <begin position="269"/>
        <end position="290"/>
    </location>
</feature>
<dbReference type="Pfam" id="PF00999">
    <property type="entry name" value="Na_H_Exchanger"/>
    <property type="match status" value="1"/>
</dbReference>
<feature type="transmembrane region" description="Helical" evidence="10">
    <location>
        <begin position="85"/>
        <end position="108"/>
    </location>
</feature>
<evidence type="ECO:0000256" key="5">
    <source>
        <dbReference type="ARBA" id="ARBA00022989"/>
    </source>
</evidence>
<dbReference type="GO" id="GO:0051453">
    <property type="term" value="P:regulation of intracellular pH"/>
    <property type="evidence" value="ECO:0007669"/>
    <property type="project" value="TreeGrafter"/>
</dbReference>
<dbReference type="InterPro" id="IPR004705">
    <property type="entry name" value="Cation/H_exchanger_CPA1_bac"/>
</dbReference>
<evidence type="ECO:0000256" key="4">
    <source>
        <dbReference type="ARBA" id="ARBA00022692"/>
    </source>
</evidence>
<dbReference type="PANTHER" id="PTHR10110:SF86">
    <property type="entry name" value="SODIUM_HYDROGEN EXCHANGER 7"/>
    <property type="match status" value="1"/>
</dbReference>
<dbReference type="GO" id="GO:0098719">
    <property type="term" value="P:sodium ion import across plasma membrane"/>
    <property type="evidence" value="ECO:0007669"/>
    <property type="project" value="TreeGrafter"/>
</dbReference>
<keyword evidence="7 10" id="KW-0406">Ion transport</keyword>
<evidence type="ECO:0000256" key="9">
    <source>
        <dbReference type="ARBA" id="ARBA00023201"/>
    </source>
</evidence>
<keyword evidence="5 10" id="KW-1133">Transmembrane helix</keyword>
<dbReference type="Gene3D" id="6.10.140.1330">
    <property type="match status" value="1"/>
</dbReference>
<comment type="caution">
    <text evidence="10">Lacks conserved residue(s) required for the propagation of feature annotation.</text>
</comment>
<dbReference type="OrthoDB" id="57886at2"/>
<dbReference type="EMBL" id="BLAF01000056">
    <property type="protein sequence ID" value="GES24732.1"/>
    <property type="molecule type" value="Genomic_DNA"/>
</dbReference>
<keyword evidence="2 10" id="KW-0813">Transport</keyword>
<keyword evidence="9 10" id="KW-0739">Sodium transport</keyword>
<keyword evidence="10" id="KW-0050">Antiport</keyword>
<dbReference type="GO" id="GO:0005886">
    <property type="term" value="C:plasma membrane"/>
    <property type="evidence" value="ECO:0007669"/>
    <property type="project" value="UniProtKB-SubCell"/>
</dbReference>
<feature type="transmembrane region" description="Helical" evidence="10">
    <location>
        <begin position="28"/>
        <end position="47"/>
    </location>
</feature>
<keyword evidence="6 10" id="KW-0915">Sodium</keyword>
<feature type="transmembrane region" description="Helical" evidence="10">
    <location>
        <begin position="346"/>
        <end position="366"/>
    </location>
</feature>
<dbReference type="PANTHER" id="PTHR10110">
    <property type="entry name" value="SODIUM/HYDROGEN EXCHANGER"/>
    <property type="match status" value="1"/>
</dbReference>
<evidence type="ECO:0000256" key="10">
    <source>
        <dbReference type="RuleBase" id="RU366002"/>
    </source>
</evidence>
<comment type="caution">
    <text evidence="12">The sequence shown here is derived from an EMBL/GenBank/DDBJ whole genome shotgun (WGS) entry which is preliminary data.</text>
</comment>
<dbReference type="GO" id="GO:0015385">
    <property type="term" value="F:sodium:proton antiporter activity"/>
    <property type="evidence" value="ECO:0007669"/>
    <property type="project" value="InterPro"/>
</dbReference>
<accession>A0A5M3XUR5</accession>
<proteinExistence type="inferred from homology"/>
<dbReference type="Proteomes" id="UP000377595">
    <property type="component" value="Unassembled WGS sequence"/>
</dbReference>
<evidence type="ECO:0000256" key="7">
    <source>
        <dbReference type="ARBA" id="ARBA00023065"/>
    </source>
</evidence>
<evidence type="ECO:0000256" key="3">
    <source>
        <dbReference type="ARBA" id="ARBA00022475"/>
    </source>
</evidence>
<comment type="subcellular location">
    <subcellularLocation>
        <location evidence="1 10">Cell membrane</location>
        <topology evidence="1 10">Multi-pass membrane protein</topology>
    </subcellularLocation>
</comment>
<feature type="transmembrane region" description="Helical" evidence="10">
    <location>
        <begin position="226"/>
        <end position="248"/>
    </location>
</feature>
<evidence type="ECO:0000259" key="11">
    <source>
        <dbReference type="Pfam" id="PF00999"/>
    </source>
</evidence>
<dbReference type="RefSeq" id="WP_155349555.1">
    <property type="nucleotide sequence ID" value="NZ_BAAAHM010000036.1"/>
</dbReference>
<feature type="transmembrane region" description="Helical" evidence="10">
    <location>
        <begin position="184"/>
        <end position="206"/>
    </location>
</feature>
<dbReference type="InterPro" id="IPR006153">
    <property type="entry name" value="Cation/H_exchanger_TM"/>
</dbReference>
<sequence>MDAISALQLLLLPAGALAVAGFARRMNWSAPLLLVLAGLIVSVIPGVPEYHLSPEIVLLVFLPPLLYSAALDSSYLKLRDVKRPIALLSVGLVLFSMLAIGLTAYAMIPGLALAAAMALGAIVAPPDAVAAAAIGRKLGLPRRTMTVLTGESLFNDATALTAYRVAVGVIAGASASFLTATGEFLYAAGVGLMIGMVIAYLAGLLLTKIDDALVANAFSLMIPYAAYLAAEVVHASGVISVVIVGIYLGHQMSNTSYGTRLLSRAVWQVVDYLLEAIVFALIGLQLLPLIRGLEGENPWQMTGYAVTLFLVAVLARFVWLIPGTYLPRVLSSKIRARETPIPWQQVVVVGWAGMRGVVSLAAAFALPVGSLPQRERNLLLFLTFAVVIGTLVIQGLSFPWLIRRLGISNERERFQDNLTEAAAQQAAAAAGLARLDELVAEGVLDVHEHVVEQLRTRSEHSALQAWERLGGGTGPEGEETPATVYRRLRREMLAAERQVFIRMRDQRRIDDEVLRRVMAELDFEEATLERD</sequence>
<feature type="transmembrane region" description="Helical" evidence="10">
    <location>
        <begin position="114"/>
        <end position="135"/>
    </location>
</feature>
<feature type="transmembrane region" description="Helical" evidence="10">
    <location>
        <begin position="378"/>
        <end position="402"/>
    </location>
</feature>
<feature type="transmembrane region" description="Helical" evidence="10">
    <location>
        <begin position="302"/>
        <end position="326"/>
    </location>
</feature>
<evidence type="ECO:0000256" key="2">
    <source>
        <dbReference type="ARBA" id="ARBA00022448"/>
    </source>
</evidence>
<reference evidence="12 13" key="1">
    <citation type="submission" date="2019-10" db="EMBL/GenBank/DDBJ databases">
        <title>Whole genome shotgun sequence of Acrocarpospora pleiomorpha NBRC 16267.</title>
        <authorList>
            <person name="Ichikawa N."/>
            <person name="Kimura A."/>
            <person name="Kitahashi Y."/>
            <person name="Komaki H."/>
            <person name="Oguchi A."/>
        </authorList>
    </citation>
    <scope>NUCLEOTIDE SEQUENCE [LARGE SCALE GENOMIC DNA]</scope>
    <source>
        <strain evidence="12 13">NBRC 16267</strain>
    </source>
</reference>
<comment type="function">
    <text evidence="10">Na(+)/H(+) antiporter that extrudes sodium in exchange for external protons.</text>
</comment>
<dbReference type="GO" id="GO:0015386">
    <property type="term" value="F:potassium:proton antiporter activity"/>
    <property type="evidence" value="ECO:0007669"/>
    <property type="project" value="TreeGrafter"/>
</dbReference>
<keyword evidence="8 10" id="KW-0472">Membrane</keyword>
<keyword evidence="13" id="KW-1185">Reference proteome</keyword>
<protein>
    <submittedName>
        <fullName evidence="12">Na+/H+ antiporter</fullName>
    </submittedName>
</protein>
<gene>
    <name evidence="12" type="ORF">Aple_076310</name>
</gene>
<evidence type="ECO:0000256" key="8">
    <source>
        <dbReference type="ARBA" id="ARBA00023136"/>
    </source>
</evidence>
<keyword evidence="3 10" id="KW-1003">Cell membrane</keyword>
<dbReference type="NCBIfam" id="TIGR00831">
    <property type="entry name" value="a_cpa1"/>
    <property type="match status" value="1"/>
</dbReference>
<dbReference type="InterPro" id="IPR018422">
    <property type="entry name" value="Cation/H_exchanger_CPA1"/>
</dbReference>
<evidence type="ECO:0000256" key="6">
    <source>
        <dbReference type="ARBA" id="ARBA00023053"/>
    </source>
</evidence>
<organism evidence="12 13">
    <name type="scientific">Acrocarpospora pleiomorpha</name>
    <dbReference type="NCBI Taxonomy" id="90975"/>
    <lineage>
        <taxon>Bacteria</taxon>
        <taxon>Bacillati</taxon>
        <taxon>Actinomycetota</taxon>
        <taxon>Actinomycetes</taxon>
        <taxon>Streptosporangiales</taxon>
        <taxon>Streptosporangiaceae</taxon>
        <taxon>Acrocarpospora</taxon>
    </lineage>
</organism>
<feature type="domain" description="Cation/H+ exchanger transmembrane" evidence="11">
    <location>
        <begin position="18"/>
        <end position="403"/>
    </location>
</feature>
<comment type="similarity">
    <text evidence="10">Belongs to the monovalent cation:proton antiporter 1 (CPA1) transporter (TC 2.A.36) family.</text>
</comment>
<dbReference type="AlphaFoldDB" id="A0A5M3XUR5"/>
<name>A0A5M3XUR5_9ACTN</name>
<keyword evidence="4 10" id="KW-0812">Transmembrane</keyword>
<evidence type="ECO:0000256" key="1">
    <source>
        <dbReference type="ARBA" id="ARBA00004651"/>
    </source>
</evidence>